<evidence type="ECO:0000256" key="5">
    <source>
        <dbReference type="ARBA" id="ARBA00023242"/>
    </source>
</evidence>
<name>A0ABR0JDJ9_9EURO</name>
<dbReference type="Pfam" id="PF04082">
    <property type="entry name" value="Fungal_trans"/>
    <property type="match status" value="1"/>
</dbReference>
<keyword evidence="3" id="KW-0238">DNA-binding</keyword>
<reference evidence="7 8" key="1">
    <citation type="submission" date="2023-08" db="EMBL/GenBank/DDBJ databases">
        <title>Black Yeasts Isolated from many extreme environments.</title>
        <authorList>
            <person name="Coleine C."/>
            <person name="Stajich J.E."/>
            <person name="Selbmann L."/>
        </authorList>
    </citation>
    <scope>NUCLEOTIDE SEQUENCE [LARGE SCALE GENOMIC DNA]</scope>
    <source>
        <strain evidence="7 8">CCFEE 6328</strain>
    </source>
</reference>
<feature type="domain" description="Xylanolytic transcriptional activator regulatory" evidence="6">
    <location>
        <begin position="93"/>
        <end position="174"/>
    </location>
</feature>
<evidence type="ECO:0000256" key="1">
    <source>
        <dbReference type="ARBA" id="ARBA00022833"/>
    </source>
</evidence>
<evidence type="ECO:0000313" key="8">
    <source>
        <dbReference type="Proteomes" id="UP001345691"/>
    </source>
</evidence>
<keyword evidence="5" id="KW-0539">Nucleus</keyword>
<organism evidence="7 8">
    <name type="scientific">Exophiala sideris</name>
    <dbReference type="NCBI Taxonomy" id="1016849"/>
    <lineage>
        <taxon>Eukaryota</taxon>
        <taxon>Fungi</taxon>
        <taxon>Dikarya</taxon>
        <taxon>Ascomycota</taxon>
        <taxon>Pezizomycotina</taxon>
        <taxon>Eurotiomycetes</taxon>
        <taxon>Chaetothyriomycetidae</taxon>
        <taxon>Chaetothyriales</taxon>
        <taxon>Herpotrichiellaceae</taxon>
        <taxon>Exophiala</taxon>
    </lineage>
</organism>
<dbReference type="InterPro" id="IPR007219">
    <property type="entry name" value="XnlR_reg_dom"/>
</dbReference>
<keyword evidence="8" id="KW-1185">Reference proteome</keyword>
<accession>A0ABR0JDJ9</accession>
<gene>
    <name evidence="7" type="ORF">LTR69_005192</name>
</gene>
<dbReference type="CDD" id="cd12148">
    <property type="entry name" value="fungal_TF_MHR"/>
    <property type="match status" value="1"/>
</dbReference>
<evidence type="ECO:0000256" key="3">
    <source>
        <dbReference type="ARBA" id="ARBA00023125"/>
    </source>
</evidence>
<keyword evidence="1" id="KW-0862">Zinc</keyword>
<evidence type="ECO:0000256" key="2">
    <source>
        <dbReference type="ARBA" id="ARBA00023015"/>
    </source>
</evidence>
<protein>
    <recommendedName>
        <fullName evidence="6">Xylanolytic transcriptional activator regulatory domain-containing protein</fullName>
    </recommendedName>
</protein>
<comment type="caution">
    <text evidence="7">The sequence shown here is derived from an EMBL/GenBank/DDBJ whole genome shotgun (WGS) entry which is preliminary data.</text>
</comment>
<dbReference type="PANTHER" id="PTHR47663:SF1">
    <property type="entry name" value="XYLANOLYTIC TRANSCRIPTIONAL ACTIVATOR XLNR-RELATED"/>
    <property type="match status" value="1"/>
</dbReference>
<evidence type="ECO:0000256" key="4">
    <source>
        <dbReference type="ARBA" id="ARBA00023163"/>
    </source>
</evidence>
<dbReference type="Proteomes" id="UP001345691">
    <property type="component" value="Unassembled WGS sequence"/>
</dbReference>
<dbReference type="EMBL" id="JAVRRF010000009">
    <property type="protein sequence ID" value="KAK5062008.1"/>
    <property type="molecule type" value="Genomic_DNA"/>
</dbReference>
<evidence type="ECO:0000313" key="7">
    <source>
        <dbReference type="EMBL" id="KAK5062008.1"/>
    </source>
</evidence>
<dbReference type="PANTHER" id="PTHR47663">
    <property type="entry name" value="XYLANOLYTIC TRANSCRIPTIONAL ACTIVATOR XLNR-RELATED"/>
    <property type="match status" value="1"/>
</dbReference>
<keyword evidence="4" id="KW-0804">Transcription</keyword>
<sequence length="375" mass="43116">MYMPNVAQCVRLLKLTRPEYIHLRRQMLEILLETSKSFTAADAVLNFDDAVAVLVITSIGPLEPVVDFQVNFWLSFLRYVVKSQNLFVQAADRSPIEMEERRRLWWATYIIDRHSSLALNLRPTYTDASCPLHLPSADDNWLQNRIDSPAVFDYHVATIDLFGLFIPLMRILGGILEYHHLRSHPIFGAVASLRANIEDKLIIWGCSFHGLLGLGPQDLPTSPLIACYAYHIYHCLYVLLYGLMDLVSMYENTEWQASRDFILAGEHAMACASDPELSLMSRLFGTYLLQASFIFLFLARKLPQTSKSIIIENCEVNMTALEVIAKKTNMEYQRHFARLLQQTIERDMNEQDEDLGEDLLRYRWIAGHNGLRPLT</sequence>
<proteinExistence type="predicted"/>
<dbReference type="InterPro" id="IPR051439">
    <property type="entry name" value="XlnR/Xlr1"/>
</dbReference>
<evidence type="ECO:0000259" key="6">
    <source>
        <dbReference type="Pfam" id="PF04082"/>
    </source>
</evidence>
<keyword evidence="2" id="KW-0805">Transcription regulation</keyword>